<sequence>MSEMDADKRKPLSPEAERALAEAEARRQAEREEQARQRELGGPKGPEPTRYGDWEKKGIAYDF</sequence>
<evidence type="ECO:0000256" key="1">
    <source>
        <dbReference type="ARBA" id="ARBA00005701"/>
    </source>
</evidence>
<feature type="compositionally biased region" description="Basic and acidic residues" evidence="2">
    <location>
        <begin position="1"/>
        <end position="41"/>
    </location>
</feature>
<dbReference type="PANTHER" id="PTHR28524:SF3">
    <property type="entry name" value="SUCCINATE DEHYDROGENASE ASSEMBLY FACTOR 4, MITOCHONDRIAL"/>
    <property type="match status" value="1"/>
</dbReference>
<name>A0A5M6ZD83_9PROT</name>
<dbReference type="AlphaFoldDB" id="A0A5M6ZD83"/>
<reference evidence="3 4" key="1">
    <citation type="submission" date="2019-09" db="EMBL/GenBank/DDBJ databases">
        <authorList>
            <person name="Kevbrin V."/>
            <person name="Grouzdev D.S."/>
        </authorList>
    </citation>
    <scope>NUCLEOTIDE SEQUENCE [LARGE SCALE GENOMIC DNA]</scope>
    <source>
        <strain evidence="3 4">G-192</strain>
    </source>
</reference>
<proteinExistence type="inferred from homology"/>
<accession>A0A5M6ZD83</accession>
<evidence type="ECO:0000256" key="2">
    <source>
        <dbReference type="SAM" id="MobiDB-lite"/>
    </source>
</evidence>
<dbReference type="Proteomes" id="UP000325122">
    <property type="component" value="Unassembled WGS sequence"/>
</dbReference>
<comment type="similarity">
    <text evidence="1">Belongs to the SDHAF4 family.</text>
</comment>
<dbReference type="PANTHER" id="PTHR28524">
    <property type="entry name" value="SUCCINATE DEHYDROGENASE ASSEMBLY FACTOR 4, MITOCHONDRIAL"/>
    <property type="match status" value="1"/>
</dbReference>
<dbReference type="Pfam" id="PF07896">
    <property type="entry name" value="DUF1674"/>
    <property type="match status" value="1"/>
</dbReference>
<dbReference type="EMBL" id="VWOJ01000003">
    <property type="protein sequence ID" value="KAA5802275.1"/>
    <property type="molecule type" value="Genomic_DNA"/>
</dbReference>
<feature type="region of interest" description="Disordered" evidence="2">
    <location>
        <begin position="1"/>
        <end position="63"/>
    </location>
</feature>
<dbReference type="InterPro" id="IPR012875">
    <property type="entry name" value="SDHF4"/>
</dbReference>
<organism evidence="3 4">
    <name type="scientific">Alkalicaulis satelles</name>
    <dbReference type="NCBI Taxonomy" id="2609175"/>
    <lineage>
        <taxon>Bacteria</taxon>
        <taxon>Pseudomonadati</taxon>
        <taxon>Pseudomonadota</taxon>
        <taxon>Alphaproteobacteria</taxon>
        <taxon>Maricaulales</taxon>
        <taxon>Maricaulaceae</taxon>
        <taxon>Alkalicaulis</taxon>
    </lineage>
</organism>
<dbReference type="RefSeq" id="WP_150023526.1">
    <property type="nucleotide sequence ID" value="NZ_VWOJ01000003.1"/>
</dbReference>
<evidence type="ECO:0000313" key="3">
    <source>
        <dbReference type="EMBL" id="KAA5802275.1"/>
    </source>
</evidence>
<feature type="compositionally biased region" description="Basic and acidic residues" evidence="2">
    <location>
        <begin position="50"/>
        <end position="63"/>
    </location>
</feature>
<comment type="caution">
    <text evidence="3">The sequence shown here is derived from an EMBL/GenBank/DDBJ whole genome shotgun (WGS) entry which is preliminary data.</text>
</comment>
<keyword evidence="4" id="KW-1185">Reference proteome</keyword>
<gene>
    <name evidence="3" type="ORF">F1654_10620</name>
</gene>
<evidence type="ECO:0000313" key="4">
    <source>
        <dbReference type="Proteomes" id="UP000325122"/>
    </source>
</evidence>
<protein>
    <submittedName>
        <fullName evidence="3">DUF1674 domain-containing protein</fullName>
    </submittedName>
</protein>